<protein>
    <submittedName>
        <fullName evidence="1">Uncharacterized protein</fullName>
    </submittedName>
</protein>
<dbReference type="Proteomes" id="UP000223361">
    <property type="component" value="Segment"/>
</dbReference>
<proteinExistence type="predicted"/>
<evidence type="ECO:0000313" key="1">
    <source>
        <dbReference type="EMBL" id="ARM66712.1"/>
    </source>
</evidence>
<name>A0A1W6JKG1_9CAUD</name>
<keyword evidence="2" id="KW-1185">Reference proteome</keyword>
<dbReference type="EMBL" id="KY554771">
    <property type="protein sequence ID" value="ARM66712.1"/>
    <property type="molecule type" value="Genomic_DNA"/>
</dbReference>
<organism evidence="1 2">
    <name type="scientific">Lactococcus phage AM4</name>
    <dbReference type="NCBI Taxonomy" id="1965472"/>
    <lineage>
        <taxon>Viruses</taxon>
        <taxon>Duplodnaviria</taxon>
        <taxon>Heunggongvirae</taxon>
        <taxon>Uroviricota</taxon>
        <taxon>Caudoviricetes</taxon>
        <taxon>Audreyjarvisvirus</taxon>
        <taxon>Audreyjarvisvirus AM4</taxon>
    </lineage>
</organism>
<gene>
    <name evidence="1" type="ORF">AM4_053</name>
</gene>
<accession>A0A1W6JKG1</accession>
<evidence type="ECO:0000313" key="2">
    <source>
        <dbReference type="Proteomes" id="UP000223361"/>
    </source>
</evidence>
<reference evidence="1 2" key="1">
    <citation type="journal article" date="2017" name="Viruses">
        <title>Phage Biodiversity in Artisanal Cheese Wheys Reflects the Complexity of the Fermentation Process.</title>
        <authorList>
            <person name="Mahony J."/>
            <person name="Moscarelli A."/>
            <person name="Kelleher P."/>
            <person name="Lugli G.A."/>
            <person name="Ventura M."/>
            <person name="Settanni L."/>
            <person name="van Sinderen D."/>
        </authorList>
    </citation>
    <scope>NUCLEOTIDE SEQUENCE [LARGE SCALE GENOMIC DNA]</scope>
</reference>
<sequence length="72" mass="8426">MKPDSTEEITFARELLVNLWQFRGIQASESGRSKMIPIIGDFIFRDEKDLKEPIDFLIKELQTAKEQLENIN</sequence>